<proteinExistence type="predicted"/>
<dbReference type="EMBL" id="BGPR01010258">
    <property type="protein sequence ID" value="GBN45168.1"/>
    <property type="molecule type" value="Genomic_DNA"/>
</dbReference>
<dbReference type="OrthoDB" id="421276at2759"/>
<sequence length="114" mass="12826">MPKARSRRSKKIKFHGNRFTRESVQECFSASASKLKDSSLICEELLESKSEELTGNRIFDLQTLISVFSVLCCPSCFSSELKLTEDSRFGLCSNFSLRCTNCSFIEGFCSSPKV</sequence>
<evidence type="ECO:0000313" key="2">
    <source>
        <dbReference type="Proteomes" id="UP000499080"/>
    </source>
</evidence>
<keyword evidence="2" id="KW-1185">Reference proteome</keyword>
<name>A0A4Y2NZZ1_ARAVE</name>
<accession>A0A4Y2NZZ1</accession>
<reference evidence="1 2" key="1">
    <citation type="journal article" date="2019" name="Sci. Rep.">
        <title>Orb-weaving spider Araneus ventricosus genome elucidates the spidroin gene catalogue.</title>
        <authorList>
            <person name="Kono N."/>
            <person name="Nakamura H."/>
            <person name="Ohtoshi R."/>
            <person name="Moran D.A.P."/>
            <person name="Shinohara A."/>
            <person name="Yoshida Y."/>
            <person name="Fujiwara M."/>
            <person name="Mori M."/>
            <person name="Tomita M."/>
            <person name="Arakawa K."/>
        </authorList>
    </citation>
    <scope>NUCLEOTIDE SEQUENCE [LARGE SCALE GENOMIC DNA]</scope>
</reference>
<comment type="caution">
    <text evidence="1">The sequence shown here is derived from an EMBL/GenBank/DDBJ whole genome shotgun (WGS) entry which is preliminary data.</text>
</comment>
<gene>
    <name evidence="1" type="ORF">AVEN_20726_1</name>
</gene>
<organism evidence="1 2">
    <name type="scientific">Araneus ventricosus</name>
    <name type="common">Orbweaver spider</name>
    <name type="synonym">Epeira ventricosa</name>
    <dbReference type="NCBI Taxonomy" id="182803"/>
    <lineage>
        <taxon>Eukaryota</taxon>
        <taxon>Metazoa</taxon>
        <taxon>Ecdysozoa</taxon>
        <taxon>Arthropoda</taxon>
        <taxon>Chelicerata</taxon>
        <taxon>Arachnida</taxon>
        <taxon>Araneae</taxon>
        <taxon>Araneomorphae</taxon>
        <taxon>Entelegynae</taxon>
        <taxon>Araneoidea</taxon>
        <taxon>Araneidae</taxon>
        <taxon>Araneus</taxon>
    </lineage>
</organism>
<dbReference type="Proteomes" id="UP000499080">
    <property type="component" value="Unassembled WGS sequence"/>
</dbReference>
<dbReference type="AlphaFoldDB" id="A0A4Y2NZZ1"/>
<evidence type="ECO:0000313" key="1">
    <source>
        <dbReference type="EMBL" id="GBN45168.1"/>
    </source>
</evidence>
<protein>
    <submittedName>
        <fullName evidence="1">Uncharacterized protein</fullName>
    </submittedName>
</protein>